<dbReference type="Gene3D" id="3.15.10.30">
    <property type="entry name" value="Haemolymph juvenile hormone binding protein"/>
    <property type="match status" value="1"/>
</dbReference>
<dbReference type="PANTHER" id="PTHR11008">
    <property type="entry name" value="PROTEIN TAKEOUT-LIKE PROTEIN"/>
    <property type="match status" value="1"/>
</dbReference>
<name>A0A8K0CJA3_IGNLU</name>
<dbReference type="OrthoDB" id="8194225at2759"/>
<evidence type="ECO:0000313" key="3">
    <source>
        <dbReference type="Proteomes" id="UP000801492"/>
    </source>
</evidence>
<reference evidence="2" key="1">
    <citation type="submission" date="2019-08" db="EMBL/GenBank/DDBJ databases">
        <title>The genome of the North American firefly Photinus pyralis.</title>
        <authorList>
            <consortium name="Photinus pyralis genome working group"/>
            <person name="Fallon T.R."/>
            <person name="Sander Lower S.E."/>
            <person name="Weng J.-K."/>
        </authorList>
    </citation>
    <scope>NUCLEOTIDE SEQUENCE</scope>
    <source>
        <strain evidence="2">TRF0915ILg1</strain>
        <tissue evidence="2">Whole body</tissue>
    </source>
</reference>
<evidence type="ECO:0000256" key="1">
    <source>
        <dbReference type="SAM" id="SignalP"/>
    </source>
</evidence>
<feature type="chain" id="PRO_5035426896" evidence="1">
    <location>
        <begin position="23"/>
        <end position="248"/>
    </location>
</feature>
<dbReference type="Proteomes" id="UP000801492">
    <property type="component" value="Unassembled WGS sequence"/>
</dbReference>
<dbReference type="GO" id="GO:0005615">
    <property type="term" value="C:extracellular space"/>
    <property type="evidence" value="ECO:0007669"/>
    <property type="project" value="TreeGrafter"/>
</dbReference>
<evidence type="ECO:0000313" key="2">
    <source>
        <dbReference type="EMBL" id="KAF2886151.1"/>
    </source>
</evidence>
<organism evidence="2 3">
    <name type="scientific">Ignelater luminosus</name>
    <name type="common">Cucubano</name>
    <name type="synonym">Pyrophorus luminosus</name>
    <dbReference type="NCBI Taxonomy" id="2038154"/>
    <lineage>
        <taxon>Eukaryota</taxon>
        <taxon>Metazoa</taxon>
        <taxon>Ecdysozoa</taxon>
        <taxon>Arthropoda</taxon>
        <taxon>Hexapoda</taxon>
        <taxon>Insecta</taxon>
        <taxon>Pterygota</taxon>
        <taxon>Neoptera</taxon>
        <taxon>Endopterygota</taxon>
        <taxon>Coleoptera</taxon>
        <taxon>Polyphaga</taxon>
        <taxon>Elateriformia</taxon>
        <taxon>Elateroidea</taxon>
        <taxon>Elateridae</taxon>
        <taxon>Agrypninae</taxon>
        <taxon>Pyrophorini</taxon>
        <taxon>Ignelater</taxon>
    </lineage>
</organism>
<dbReference type="InterPro" id="IPR038606">
    <property type="entry name" value="To_sf"/>
</dbReference>
<dbReference type="EMBL" id="VTPC01088535">
    <property type="protein sequence ID" value="KAF2886151.1"/>
    <property type="molecule type" value="Genomic_DNA"/>
</dbReference>
<dbReference type="InterPro" id="IPR010562">
    <property type="entry name" value="Haemolymph_juvenile_hormone-bd"/>
</dbReference>
<dbReference type="Pfam" id="PF06585">
    <property type="entry name" value="JHBP"/>
    <property type="match status" value="1"/>
</dbReference>
<proteinExistence type="predicted"/>
<keyword evidence="1" id="KW-0732">Signal</keyword>
<feature type="signal peptide" evidence="1">
    <location>
        <begin position="1"/>
        <end position="22"/>
    </location>
</feature>
<protein>
    <submittedName>
        <fullName evidence="2">Uncharacterized protein</fullName>
    </submittedName>
</protein>
<dbReference type="AlphaFoldDB" id="A0A8K0CJA3"/>
<sequence>MKCIVLFCVVLQLFVANSETLANLIPRPCRKSDPNFESCFKNLIERGISLLAKGIPKYYIPPMDPYIIPMFVKNVTLEDVLEGTVALANIKISNILKAKVKNVNVDLNDLSGEVDLYHPEIKISLQYNAEGKLFDSPIQSGGSFKGKFNDIKCNFKLKLKTVERNGVKYFATEKFKLKTSVGDGHINVVADDPEQQPLIDFVQDNFNANPNMYLELLNPMYVETIEKHIRSLLDGVLAVIPANAILPD</sequence>
<gene>
    <name evidence="2" type="ORF">ILUMI_20023</name>
</gene>
<keyword evidence="3" id="KW-1185">Reference proteome</keyword>
<comment type="caution">
    <text evidence="2">The sequence shown here is derived from an EMBL/GenBank/DDBJ whole genome shotgun (WGS) entry which is preliminary data.</text>
</comment>
<dbReference type="SMART" id="SM00700">
    <property type="entry name" value="JHBP"/>
    <property type="match status" value="1"/>
</dbReference>
<accession>A0A8K0CJA3</accession>
<dbReference type="PANTHER" id="PTHR11008:SF14">
    <property type="entry name" value="CIRCADIAN CLOCK-CONTROLLED PROTEIN-LIKE PROTEIN"/>
    <property type="match status" value="1"/>
</dbReference>